<evidence type="ECO:0000313" key="2">
    <source>
        <dbReference type="Proteomes" id="UP000705867"/>
    </source>
</evidence>
<protein>
    <submittedName>
        <fullName evidence="1">Uncharacterized protein</fullName>
    </submittedName>
</protein>
<dbReference type="EMBL" id="JAIOIV010000095">
    <property type="protein sequence ID" value="MBZ0156877.1"/>
    <property type="molecule type" value="Genomic_DNA"/>
</dbReference>
<sequence length="65" mass="7432">MKYKKEQTELSSFLPPFYADNFLSSFPSPEKRSMASAAELGEFYPHSLFLVKGFFTAERGIFQGK</sequence>
<proteinExistence type="predicted"/>
<dbReference type="AlphaFoldDB" id="A0A953JBF9"/>
<comment type="caution">
    <text evidence="1">The sequence shown here is derived from an EMBL/GenBank/DDBJ whole genome shotgun (WGS) entry which is preliminary data.</text>
</comment>
<gene>
    <name evidence="1" type="ORF">K8I29_11805</name>
</gene>
<organism evidence="1 2">
    <name type="scientific">Candidatus Nitrobium versatile</name>
    <dbReference type="NCBI Taxonomy" id="2884831"/>
    <lineage>
        <taxon>Bacteria</taxon>
        <taxon>Pseudomonadati</taxon>
        <taxon>Nitrospirota</taxon>
        <taxon>Nitrospiria</taxon>
        <taxon>Nitrospirales</taxon>
        <taxon>Nitrospiraceae</taxon>
        <taxon>Candidatus Nitrobium</taxon>
    </lineage>
</organism>
<reference evidence="1" key="1">
    <citation type="journal article" date="2021" name="bioRxiv">
        <title>Unraveling nitrogen, sulfur and carbon metabolic pathways and microbial community transcriptional responses to substrate deprivation and toxicity stresses in a bioreactor mimicking anoxic brackish coastal sediment conditions.</title>
        <authorList>
            <person name="Martins P.D."/>
            <person name="Echeveste M.J."/>
            <person name="Arshad A."/>
            <person name="Kurth J."/>
            <person name="Ouboter H."/>
            <person name="Jetten M.S.M."/>
            <person name="Welte C.U."/>
        </authorList>
    </citation>
    <scope>NUCLEOTIDE SEQUENCE</scope>
    <source>
        <strain evidence="1">MAG_39</strain>
    </source>
</reference>
<name>A0A953JBF9_9BACT</name>
<evidence type="ECO:0000313" key="1">
    <source>
        <dbReference type="EMBL" id="MBZ0156877.1"/>
    </source>
</evidence>
<dbReference type="Proteomes" id="UP000705867">
    <property type="component" value="Unassembled WGS sequence"/>
</dbReference>
<reference evidence="1" key="2">
    <citation type="submission" date="2021-08" db="EMBL/GenBank/DDBJ databases">
        <authorList>
            <person name="Dalcin Martins P."/>
        </authorList>
    </citation>
    <scope>NUCLEOTIDE SEQUENCE</scope>
    <source>
        <strain evidence="1">MAG_39</strain>
    </source>
</reference>
<accession>A0A953JBF9</accession>